<gene>
    <name evidence="1" type="ORF">AP3564_07790</name>
</gene>
<organism evidence="1 2">
    <name type="scientific">Aeribacillus pallidus</name>
    <dbReference type="NCBI Taxonomy" id="33936"/>
    <lineage>
        <taxon>Bacteria</taxon>
        <taxon>Bacillati</taxon>
        <taxon>Bacillota</taxon>
        <taxon>Bacilli</taxon>
        <taxon>Bacillales</taxon>
        <taxon>Bacillaceae</taxon>
        <taxon>Aeribacillus</taxon>
    </lineage>
</organism>
<dbReference type="Proteomes" id="UP000214606">
    <property type="component" value="Chromosome"/>
</dbReference>
<protein>
    <submittedName>
        <fullName evidence="1">Uncharacterized protein</fullName>
    </submittedName>
</protein>
<dbReference type="SUPFAM" id="SSF52266">
    <property type="entry name" value="SGNH hydrolase"/>
    <property type="match status" value="1"/>
</dbReference>
<evidence type="ECO:0000313" key="1">
    <source>
        <dbReference type="EMBL" id="ASS90143.1"/>
    </source>
</evidence>
<dbReference type="Gene3D" id="3.40.50.1110">
    <property type="entry name" value="SGNH hydrolase"/>
    <property type="match status" value="1"/>
</dbReference>
<dbReference type="InterPro" id="IPR036514">
    <property type="entry name" value="SGNH_hydro_sf"/>
</dbReference>
<evidence type="ECO:0000313" key="2">
    <source>
        <dbReference type="Proteomes" id="UP000214606"/>
    </source>
</evidence>
<reference evidence="1 2" key="1">
    <citation type="submission" date="2016-10" db="EMBL/GenBank/DDBJ databases">
        <title>The whole genome sequencing and assembly of Aeribacillus pallidus KCTC3564 strain.</title>
        <authorList>
            <person name="Lee Y.-J."/>
            <person name="Park M.-K."/>
            <person name="Yi H."/>
            <person name="Bahn Y.-S."/>
            <person name="Kim J.F."/>
            <person name="Lee D.-W."/>
        </authorList>
    </citation>
    <scope>NUCLEOTIDE SEQUENCE [LARGE SCALE GENOMIC DNA]</scope>
    <source>
        <strain evidence="1 2">KCTC3564</strain>
    </source>
</reference>
<accession>A0A223E4L1</accession>
<dbReference type="EMBL" id="CP017703">
    <property type="protein sequence ID" value="ASS90143.1"/>
    <property type="molecule type" value="Genomic_DNA"/>
</dbReference>
<proteinExistence type="predicted"/>
<sequence>MRILIAGDSLTLPRPYRINEFNPEKDKELAVQYHETYGSLLQKELNRLYPNKYFEVINRGQRAFTIKHVVNQIFDHVYYFQPNIFILHVGTGTGLFYNNQPIQG</sequence>
<name>A0A223E4L1_9BACI</name>
<dbReference type="RefSeq" id="WP_094245115.1">
    <property type="nucleotide sequence ID" value="NZ_CP017703.1"/>
</dbReference>
<dbReference type="AlphaFoldDB" id="A0A223E4L1"/>
<dbReference type="KEGG" id="apak:AP3564_07790"/>